<evidence type="ECO:0000313" key="3">
    <source>
        <dbReference type="Proteomes" id="UP000722485"/>
    </source>
</evidence>
<sequence>MQKRSEAISVNYSDPCSGSALSTTENPPVWILSQGPSRGLPGLRQGDTQRASAGLANWEPHGGVQAKGLAGQVKSREYGNERQAPSDRLRTGSRLSLAHLATAGPAAPLLKDRRPRGLRATGVFSWLVGRNGRPYSALFWAAGVGPPSSTAQGHAAGTRETPREIPRCWAASLVCGLESPEQAFLRLHTPSGALQPTPTAPETHDETPHGAHVVPVLGAPHESAPGHLPLEAH</sequence>
<evidence type="ECO:0000256" key="1">
    <source>
        <dbReference type="SAM" id="MobiDB-lite"/>
    </source>
</evidence>
<feature type="compositionally biased region" description="Polar residues" evidence="1">
    <location>
        <begin position="8"/>
        <end position="26"/>
    </location>
</feature>
<dbReference type="AlphaFoldDB" id="A0A9P5HKI3"/>
<reference evidence="2" key="1">
    <citation type="submission" date="2020-03" db="EMBL/GenBank/DDBJ databases">
        <title>Draft Genome Sequence of Cylindrodendrum hubeiense.</title>
        <authorList>
            <person name="Buettner E."/>
            <person name="Kellner H."/>
        </authorList>
    </citation>
    <scope>NUCLEOTIDE SEQUENCE</scope>
    <source>
        <strain evidence="2">IHI 201604</strain>
    </source>
</reference>
<organism evidence="2 3">
    <name type="scientific">Cylindrodendrum hubeiense</name>
    <dbReference type="NCBI Taxonomy" id="595255"/>
    <lineage>
        <taxon>Eukaryota</taxon>
        <taxon>Fungi</taxon>
        <taxon>Dikarya</taxon>
        <taxon>Ascomycota</taxon>
        <taxon>Pezizomycotina</taxon>
        <taxon>Sordariomycetes</taxon>
        <taxon>Hypocreomycetidae</taxon>
        <taxon>Hypocreales</taxon>
        <taxon>Nectriaceae</taxon>
        <taxon>Cylindrodendrum</taxon>
    </lineage>
</organism>
<gene>
    <name evidence="2" type="ORF">G7Z17_g2608</name>
</gene>
<dbReference type="Proteomes" id="UP000722485">
    <property type="component" value="Unassembled WGS sequence"/>
</dbReference>
<evidence type="ECO:0000313" key="2">
    <source>
        <dbReference type="EMBL" id="KAF7554879.1"/>
    </source>
</evidence>
<proteinExistence type="predicted"/>
<keyword evidence="3" id="KW-1185">Reference proteome</keyword>
<name>A0A9P5HKI3_9HYPO</name>
<feature type="region of interest" description="Disordered" evidence="1">
    <location>
        <begin position="191"/>
        <end position="233"/>
    </location>
</feature>
<feature type="region of interest" description="Disordered" evidence="1">
    <location>
        <begin position="1"/>
        <end position="49"/>
    </location>
</feature>
<protein>
    <submittedName>
        <fullName evidence="2">Uncharacterized protein</fullName>
    </submittedName>
</protein>
<dbReference type="EMBL" id="JAANBB010000027">
    <property type="protein sequence ID" value="KAF7554879.1"/>
    <property type="molecule type" value="Genomic_DNA"/>
</dbReference>
<accession>A0A9P5HKI3</accession>
<comment type="caution">
    <text evidence="2">The sequence shown here is derived from an EMBL/GenBank/DDBJ whole genome shotgun (WGS) entry which is preliminary data.</text>
</comment>